<dbReference type="AlphaFoldDB" id="A0A8J2Z330"/>
<evidence type="ECO:0000313" key="2">
    <source>
        <dbReference type="Proteomes" id="UP000636949"/>
    </source>
</evidence>
<dbReference type="InterPro" id="IPR031618">
    <property type="entry name" value="T4SS_TraI"/>
</dbReference>
<reference evidence="1" key="1">
    <citation type="journal article" date="2014" name="Int. J. Syst. Evol. Microbiol.">
        <title>Complete genome sequence of Corynebacterium casei LMG S-19264T (=DSM 44701T), isolated from a smear-ripened cheese.</title>
        <authorList>
            <consortium name="US DOE Joint Genome Institute (JGI-PGF)"/>
            <person name="Walter F."/>
            <person name="Albersmeier A."/>
            <person name="Kalinowski J."/>
            <person name="Ruckert C."/>
        </authorList>
    </citation>
    <scope>NUCLEOTIDE SEQUENCE</scope>
    <source>
        <strain evidence="1">CGMCC 1.15758</strain>
    </source>
</reference>
<gene>
    <name evidence="1" type="ORF">GCM10010995_05990</name>
</gene>
<dbReference type="Pfam" id="PF16932">
    <property type="entry name" value="T4SS_TraI"/>
    <property type="match status" value="1"/>
</dbReference>
<sequence>MLVRIHKKLFMLVLTFVTIGISYAIDEKALYNEGLNYPLNTSSIDANEKGSIEAIQQNALRIGAQSGLYYQMNYLQENVLSYASQLDVVFNFQILMKWASYGTSISNLLPPVIQAIDKQVSIEHSGQKLVINNKVYKITTPAQIVGNPPNWRQYLLVVVNKPNFDVIKKPSTSLEWNAWDNSYRQGWVEGQKAANRFFNYKMAQLYSTFNGMMTYLIAERKGIVNKPDISSSYIPVSSYGSEMSVGNMIYTIDRNVNFEADLSKWKVKTLNDVDTVGDKHG</sequence>
<evidence type="ECO:0000313" key="1">
    <source>
        <dbReference type="EMBL" id="GGF91569.1"/>
    </source>
</evidence>
<name>A0A8J2Z330_9GAMM</name>
<comment type="caution">
    <text evidence="1">The sequence shown here is derived from an EMBL/GenBank/DDBJ whole genome shotgun (WGS) entry which is preliminary data.</text>
</comment>
<reference evidence="1" key="2">
    <citation type="submission" date="2020-09" db="EMBL/GenBank/DDBJ databases">
        <authorList>
            <person name="Sun Q."/>
            <person name="Zhou Y."/>
        </authorList>
    </citation>
    <scope>NUCLEOTIDE SEQUENCE</scope>
    <source>
        <strain evidence="1">CGMCC 1.15758</strain>
    </source>
</reference>
<accession>A0A8J2Z330</accession>
<dbReference type="Proteomes" id="UP000636949">
    <property type="component" value="Unassembled WGS sequence"/>
</dbReference>
<proteinExistence type="predicted"/>
<keyword evidence="2" id="KW-1185">Reference proteome</keyword>
<organism evidence="1 2">
    <name type="scientific">Cysteiniphilum litorale</name>
    <dbReference type="NCBI Taxonomy" id="2056700"/>
    <lineage>
        <taxon>Bacteria</taxon>
        <taxon>Pseudomonadati</taxon>
        <taxon>Pseudomonadota</taxon>
        <taxon>Gammaproteobacteria</taxon>
        <taxon>Thiotrichales</taxon>
        <taxon>Fastidiosibacteraceae</taxon>
        <taxon>Cysteiniphilum</taxon>
    </lineage>
</organism>
<dbReference type="EMBL" id="BMJS01000004">
    <property type="protein sequence ID" value="GGF91569.1"/>
    <property type="molecule type" value="Genomic_DNA"/>
</dbReference>
<protein>
    <submittedName>
        <fullName evidence="1">Uncharacterized protein</fullName>
    </submittedName>
</protein>